<organism evidence="7 8">
    <name type="scientific">Dioscorea zingiberensis</name>
    <dbReference type="NCBI Taxonomy" id="325984"/>
    <lineage>
        <taxon>Eukaryota</taxon>
        <taxon>Viridiplantae</taxon>
        <taxon>Streptophyta</taxon>
        <taxon>Embryophyta</taxon>
        <taxon>Tracheophyta</taxon>
        <taxon>Spermatophyta</taxon>
        <taxon>Magnoliopsida</taxon>
        <taxon>Liliopsida</taxon>
        <taxon>Dioscoreales</taxon>
        <taxon>Dioscoreaceae</taxon>
        <taxon>Dioscorea</taxon>
    </lineage>
</organism>
<dbReference type="OrthoDB" id="185373at2759"/>
<evidence type="ECO:0000256" key="5">
    <source>
        <dbReference type="PROSITE-ProRule" id="PRU00708"/>
    </source>
</evidence>
<feature type="repeat" description="PPR" evidence="5">
    <location>
        <begin position="195"/>
        <end position="229"/>
    </location>
</feature>
<dbReference type="Gene3D" id="3.20.20.150">
    <property type="entry name" value="Divalent-metal-dependent TIM barrel enzymes"/>
    <property type="match status" value="1"/>
</dbReference>
<evidence type="ECO:0000256" key="1">
    <source>
        <dbReference type="ARBA" id="ARBA00022723"/>
    </source>
</evidence>
<dbReference type="Pfam" id="PF13041">
    <property type="entry name" value="PPR_2"/>
    <property type="match status" value="3"/>
</dbReference>
<reference evidence="7" key="1">
    <citation type="submission" date="2021-03" db="EMBL/GenBank/DDBJ databases">
        <authorList>
            <person name="Li Z."/>
            <person name="Yang C."/>
        </authorList>
    </citation>
    <scope>NUCLEOTIDE SEQUENCE</scope>
    <source>
        <strain evidence="7">Dzin_1.0</strain>
        <tissue evidence="7">Leaf</tissue>
    </source>
</reference>
<dbReference type="NCBIfam" id="TIGR00756">
    <property type="entry name" value="PPR"/>
    <property type="match status" value="7"/>
</dbReference>
<accession>A0A9D5HS02</accession>
<dbReference type="GO" id="GO:0009045">
    <property type="term" value="F:xylose isomerase activity"/>
    <property type="evidence" value="ECO:0007669"/>
    <property type="project" value="InterPro"/>
</dbReference>
<keyword evidence="1" id="KW-0479">Metal-binding</keyword>
<feature type="repeat" description="PPR" evidence="5">
    <location>
        <begin position="265"/>
        <end position="299"/>
    </location>
</feature>
<feature type="repeat" description="PPR" evidence="5">
    <location>
        <begin position="335"/>
        <end position="369"/>
    </location>
</feature>
<feature type="repeat" description="PPR" evidence="5">
    <location>
        <begin position="300"/>
        <end position="334"/>
    </location>
</feature>
<protein>
    <recommendedName>
        <fullName evidence="9">Pentatricopeptide repeat-containing protein</fullName>
    </recommendedName>
</protein>
<feature type="repeat" description="PPR" evidence="5">
    <location>
        <begin position="370"/>
        <end position="404"/>
    </location>
</feature>
<keyword evidence="2" id="KW-0677">Repeat</keyword>
<dbReference type="InterPro" id="IPR036237">
    <property type="entry name" value="Xyl_isomerase-like_sf"/>
</dbReference>
<proteinExistence type="predicted"/>
<dbReference type="PROSITE" id="PS51375">
    <property type="entry name" value="PPR"/>
    <property type="match status" value="6"/>
</dbReference>
<gene>
    <name evidence="7" type="ORF">J5N97_005551</name>
</gene>
<keyword evidence="4" id="KW-0119">Carbohydrate metabolism</keyword>
<dbReference type="InterPro" id="IPR001998">
    <property type="entry name" value="Xylose_isomerase"/>
</dbReference>
<evidence type="ECO:0000256" key="2">
    <source>
        <dbReference type="ARBA" id="ARBA00022737"/>
    </source>
</evidence>
<dbReference type="SUPFAM" id="SSF51658">
    <property type="entry name" value="Xylose isomerase-like"/>
    <property type="match status" value="1"/>
</dbReference>
<dbReference type="InterPro" id="IPR002885">
    <property type="entry name" value="PPR_rpt"/>
</dbReference>
<dbReference type="InterPro" id="IPR051240">
    <property type="entry name" value="Mito_RNA-Proc/Resp"/>
</dbReference>
<sequence length="556" mass="61862">MRRAALLLSNRTSSSSSSAGAGAATTASSPIPSSPDPDIASQLFSILSHPGWPKSPALESLAPLITPLHVSDLLLSFPIRVHTAMSFFGWIARCPGFRHSVHSYGSLLRLLDQPRFHAQAERIRANMLHSCTTSEEARQALQAFFVSGSPDNGRPLPTPSLRCYNLLLISLAKFGMIYEMRHVYQQMMRDVTFPNIFTFNTMINACCKDGSLLEAKVYLSHLSRAGLDPDTYTFNSLISGYCKIKDFHGASRVLVTMGHKGCPRDEFSYTILIQGFCASHRIDEAFELLSQMESDGCRPNTHTLAVLIHGLCKEKRLADAEVFLSESSGRGLVPNVVCYNALVDGFCKAGMIDAASRIMESMDRNGCCPDIWTYTSLVDGLCRQEKLQDAWMLLNEAREKGTPNSIWRRVGLSPPAVSITCSTPSAIRCLMKKKQYEAQIEQLGKLQFQVHDQLITLQVATATTETIVALRKGEFFPGIPKIKYEGPNSKNPLSFKWYNAEEEILGKKMKDWTRFSVAFWHTFCGTGADPFGAPTNMWTWEDGTNSLAMAKRRKIR</sequence>
<evidence type="ECO:0008006" key="9">
    <source>
        <dbReference type="Google" id="ProtNLM"/>
    </source>
</evidence>
<dbReference type="EMBL" id="JAGGNH010000001">
    <property type="protein sequence ID" value="KAJ0987195.1"/>
    <property type="molecule type" value="Genomic_DNA"/>
</dbReference>
<feature type="region of interest" description="Disordered" evidence="6">
    <location>
        <begin position="1"/>
        <end position="35"/>
    </location>
</feature>
<dbReference type="PANTHER" id="PTHR47933:SF11">
    <property type="entry name" value="PENTATRICOPEPTIDE REPEAT-CONTAINING PROTEIN 2"/>
    <property type="match status" value="1"/>
</dbReference>
<dbReference type="Pfam" id="PF01535">
    <property type="entry name" value="PPR"/>
    <property type="match status" value="1"/>
</dbReference>
<keyword evidence="3" id="KW-0413">Isomerase</keyword>
<dbReference type="GO" id="GO:0005975">
    <property type="term" value="P:carbohydrate metabolic process"/>
    <property type="evidence" value="ECO:0007669"/>
    <property type="project" value="InterPro"/>
</dbReference>
<name>A0A9D5HS02_9LILI</name>
<evidence type="ECO:0000256" key="4">
    <source>
        <dbReference type="ARBA" id="ARBA00023277"/>
    </source>
</evidence>
<dbReference type="AlphaFoldDB" id="A0A9D5HS02"/>
<dbReference type="GO" id="GO:0046872">
    <property type="term" value="F:metal ion binding"/>
    <property type="evidence" value="ECO:0007669"/>
    <property type="project" value="UniProtKB-KW"/>
</dbReference>
<evidence type="ECO:0000313" key="8">
    <source>
        <dbReference type="Proteomes" id="UP001085076"/>
    </source>
</evidence>
<evidence type="ECO:0000256" key="3">
    <source>
        <dbReference type="ARBA" id="ARBA00023235"/>
    </source>
</evidence>
<comment type="caution">
    <text evidence="7">The sequence shown here is derived from an EMBL/GenBank/DDBJ whole genome shotgun (WGS) entry which is preliminary data.</text>
</comment>
<dbReference type="InterPro" id="IPR011990">
    <property type="entry name" value="TPR-like_helical_dom_sf"/>
</dbReference>
<dbReference type="GO" id="GO:0003729">
    <property type="term" value="F:mRNA binding"/>
    <property type="evidence" value="ECO:0007669"/>
    <property type="project" value="TreeGrafter"/>
</dbReference>
<dbReference type="Proteomes" id="UP001085076">
    <property type="component" value="Miscellaneous, Linkage group lg01"/>
</dbReference>
<evidence type="ECO:0000256" key="6">
    <source>
        <dbReference type="SAM" id="MobiDB-lite"/>
    </source>
</evidence>
<dbReference type="PANTHER" id="PTHR47933">
    <property type="entry name" value="PENTATRICOPEPTIDE REPEAT-CONTAINING PROTEIN 1, MITOCHONDRIAL"/>
    <property type="match status" value="1"/>
</dbReference>
<reference evidence="7" key="2">
    <citation type="journal article" date="2022" name="Hortic Res">
        <title>The genome of Dioscorea zingiberensis sheds light on the biosynthesis, origin and evolution of the medicinally important diosgenin saponins.</title>
        <authorList>
            <person name="Li Y."/>
            <person name="Tan C."/>
            <person name="Li Z."/>
            <person name="Guo J."/>
            <person name="Li S."/>
            <person name="Chen X."/>
            <person name="Wang C."/>
            <person name="Dai X."/>
            <person name="Yang H."/>
            <person name="Song W."/>
            <person name="Hou L."/>
            <person name="Xu J."/>
            <person name="Tong Z."/>
            <person name="Xu A."/>
            <person name="Yuan X."/>
            <person name="Wang W."/>
            <person name="Yang Q."/>
            <person name="Chen L."/>
            <person name="Sun Z."/>
            <person name="Wang K."/>
            <person name="Pan B."/>
            <person name="Chen J."/>
            <person name="Bao Y."/>
            <person name="Liu F."/>
            <person name="Qi X."/>
            <person name="Gang D.R."/>
            <person name="Wen J."/>
            <person name="Li J."/>
        </authorList>
    </citation>
    <scope>NUCLEOTIDE SEQUENCE</scope>
    <source>
        <strain evidence="7">Dzin_1.0</strain>
    </source>
</reference>
<feature type="repeat" description="PPR" evidence="5">
    <location>
        <begin position="230"/>
        <end position="264"/>
    </location>
</feature>
<dbReference type="PROSITE" id="PS51415">
    <property type="entry name" value="XYLOSE_ISOMERASE"/>
    <property type="match status" value="1"/>
</dbReference>
<feature type="compositionally biased region" description="Low complexity" evidence="6">
    <location>
        <begin position="13"/>
        <end position="35"/>
    </location>
</feature>
<evidence type="ECO:0000313" key="7">
    <source>
        <dbReference type="EMBL" id="KAJ0987195.1"/>
    </source>
</evidence>
<dbReference type="Gene3D" id="1.25.40.10">
    <property type="entry name" value="Tetratricopeptide repeat domain"/>
    <property type="match status" value="3"/>
</dbReference>
<keyword evidence="8" id="KW-1185">Reference proteome</keyword>